<protein>
    <submittedName>
        <fullName evidence="2">Uncharacterized protein</fullName>
    </submittedName>
</protein>
<accession>A0ABW5DRN8</accession>
<keyword evidence="1" id="KW-0472">Membrane</keyword>
<dbReference type="Proteomes" id="UP001597295">
    <property type="component" value="Unassembled WGS sequence"/>
</dbReference>
<evidence type="ECO:0000313" key="2">
    <source>
        <dbReference type="EMBL" id="MFD2262191.1"/>
    </source>
</evidence>
<comment type="caution">
    <text evidence="2">The sequence shown here is derived from an EMBL/GenBank/DDBJ whole genome shotgun (WGS) entry which is preliminary data.</text>
</comment>
<gene>
    <name evidence="2" type="ORF">ACFSM5_04775</name>
</gene>
<proteinExistence type="predicted"/>
<keyword evidence="1" id="KW-1133">Transmembrane helix</keyword>
<sequence>MQPIRRISFYELFFRRSPGKFSASDLWLILAASAAVSLAVLLTAAGLAIAFYR</sequence>
<keyword evidence="3" id="KW-1185">Reference proteome</keyword>
<dbReference type="RefSeq" id="WP_379875106.1">
    <property type="nucleotide sequence ID" value="NZ_JBHUIP010000003.1"/>
</dbReference>
<reference evidence="3" key="1">
    <citation type="journal article" date="2019" name="Int. J. Syst. Evol. Microbiol.">
        <title>The Global Catalogue of Microorganisms (GCM) 10K type strain sequencing project: providing services to taxonomists for standard genome sequencing and annotation.</title>
        <authorList>
            <consortium name="The Broad Institute Genomics Platform"/>
            <consortium name="The Broad Institute Genome Sequencing Center for Infectious Disease"/>
            <person name="Wu L."/>
            <person name="Ma J."/>
        </authorList>
    </citation>
    <scope>NUCLEOTIDE SEQUENCE [LARGE SCALE GENOMIC DNA]</scope>
    <source>
        <strain evidence="3">CGMCC 1.19062</strain>
    </source>
</reference>
<evidence type="ECO:0000256" key="1">
    <source>
        <dbReference type="SAM" id="Phobius"/>
    </source>
</evidence>
<organism evidence="2 3">
    <name type="scientific">Lacibacterium aquatile</name>
    <dbReference type="NCBI Taxonomy" id="1168082"/>
    <lineage>
        <taxon>Bacteria</taxon>
        <taxon>Pseudomonadati</taxon>
        <taxon>Pseudomonadota</taxon>
        <taxon>Alphaproteobacteria</taxon>
        <taxon>Rhodospirillales</taxon>
        <taxon>Rhodospirillaceae</taxon>
    </lineage>
</organism>
<feature type="transmembrane region" description="Helical" evidence="1">
    <location>
        <begin position="26"/>
        <end position="52"/>
    </location>
</feature>
<dbReference type="EMBL" id="JBHUIP010000003">
    <property type="protein sequence ID" value="MFD2262191.1"/>
    <property type="molecule type" value="Genomic_DNA"/>
</dbReference>
<keyword evidence="1" id="KW-0812">Transmembrane</keyword>
<evidence type="ECO:0000313" key="3">
    <source>
        <dbReference type="Proteomes" id="UP001597295"/>
    </source>
</evidence>
<name>A0ABW5DRN8_9PROT</name>